<reference evidence="1 2" key="1">
    <citation type="submission" date="2015-02" db="EMBL/GenBank/DDBJ databases">
        <authorList>
            <person name="Ju K.-S."/>
            <person name="Doroghazi J.R."/>
            <person name="Metcalf W."/>
        </authorList>
    </citation>
    <scope>NUCLEOTIDE SEQUENCE [LARGE SCALE GENOMIC DNA]</scope>
    <source>
        <strain evidence="1 2">NRRL ISP-5550</strain>
    </source>
</reference>
<dbReference type="AlphaFoldDB" id="A0A0F4IPU2"/>
<name>A0A0F4IPU2_9ACTN</name>
<comment type="caution">
    <text evidence="1">The sequence shown here is derived from an EMBL/GenBank/DDBJ whole genome shotgun (WGS) entry which is preliminary data.</text>
</comment>
<dbReference type="PATRIC" id="fig|68223.7.peg.4591"/>
<evidence type="ECO:0000313" key="2">
    <source>
        <dbReference type="Proteomes" id="UP000033551"/>
    </source>
</evidence>
<proteinExistence type="predicted"/>
<dbReference type="EMBL" id="JZWV01001304">
    <property type="protein sequence ID" value="KJY24045.1"/>
    <property type="molecule type" value="Genomic_DNA"/>
</dbReference>
<evidence type="ECO:0000313" key="1">
    <source>
        <dbReference type="EMBL" id="KJY24045.1"/>
    </source>
</evidence>
<keyword evidence="2" id="KW-1185">Reference proteome</keyword>
<organism evidence="1 2">
    <name type="scientific">Streptomyces katrae</name>
    <dbReference type="NCBI Taxonomy" id="68223"/>
    <lineage>
        <taxon>Bacteria</taxon>
        <taxon>Bacillati</taxon>
        <taxon>Actinomycetota</taxon>
        <taxon>Actinomycetes</taxon>
        <taxon>Kitasatosporales</taxon>
        <taxon>Streptomycetaceae</taxon>
        <taxon>Streptomyces</taxon>
    </lineage>
</organism>
<dbReference type="RefSeq" id="WP_045951952.1">
    <property type="nucleotide sequence ID" value="NZ_JZWV01001304.1"/>
</dbReference>
<accession>A0A0F4IPU2</accession>
<dbReference type="Proteomes" id="UP000033551">
    <property type="component" value="Unassembled WGS sequence"/>
</dbReference>
<protein>
    <submittedName>
        <fullName evidence="1">Uncharacterized protein</fullName>
    </submittedName>
</protein>
<gene>
    <name evidence="1" type="ORF">VR44_36460</name>
</gene>
<sequence>MGWLLTAMAATIVLMMGLGLPDSSQRQDTTGTGRTGSGQVTLTVDEQDPRLALPIHDRFTAERFNKALQVELNSVVFRSSSQDLTTWGTYTEMASRFTEPVLLTLAVLAVRSRIKR</sequence>